<evidence type="ECO:0000259" key="4">
    <source>
        <dbReference type="PROSITE" id="PS50830"/>
    </source>
</evidence>
<dbReference type="Gene3D" id="2.40.50.90">
    <property type="match status" value="1"/>
</dbReference>
<dbReference type="PROSITE" id="PS50830">
    <property type="entry name" value="TNASE_3"/>
    <property type="match status" value="1"/>
</dbReference>
<evidence type="ECO:0000256" key="2">
    <source>
        <dbReference type="ARBA" id="ARBA00022759"/>
    </source>
</evidence>
<dbReference type="Proteomes" id="UP000231198">
    <property type="component" value="Unassembled WGS sequence"/>
</dbReference>
<dbReference type="InterPro" id="IPR016071">
    <property type="entry name" value="Staphylococal_nuclease_OB-fold"/>
</dbReference>
<dbReference type="AlphaFoldDB" id="A0A2H0WTZ4"/>
<dbReference type="EMBL" id="PEZG01000001">
    <property type="protein sequence ID" value="PIS16126.1"/>
    <property type="molecule type" value="Genomic_DNA"/>
</dbReference>
<protein>
    <submittedName>
        <fullName evidence="5">Nuclease</fullName>
    </submittedName>
</protein>
<keyword evidence="2" id="KW-0255">Endonuclease</keyword>
<reference evidence="6" key="1">
    <citation type="submission" date="2017-09" db="EMBL/GenBank/DDBJ databases">
        <title>Depth-based differentiation of microbial function through sediment-hosted aquifers and enrichment of novel symbionts in the deep terrestrial subsurface.</title>
        <authorList>
            <person name="Probst A.J."/>
            <person name="Ladd B."/>
            <person name="Jarett J.K."/>
            <person name="Geller-Mcgrath D.E."/>
            <person name="Sieber C.M.K."/>
            <person name="Emerson J.B."/>
            <person name="Anantharaman K."/>
            <person name="Thomas B.C."/>
            <person name="Malmstrom R."/>
            <person name="Stieglmeier M."/>
            <person name="Klingl A."/>
            <person name="Woyke T."/>
            <person name="Ryan C.M."/>
            <person name="Banfield J.F."/>
        </authorList>
    </citation>
    <scope>NUCLEOTIDE SEQUENCE [LARGE SCALE GENOMIC DNA]</scope>
</reference>
<evidence type="ECO:0000256" key="1">
    <source>
        <dbReference type="ARBA" id="ARBA00022722"/>
    </source>
</evidence>
<dbReference type="PANTHER" id="PTHR12302">
    <property type="entry name" value="EBNA2 BINDING PROTEIN P100"/>
    <property type="match status" value="1"/>
</dbReference>
<dbReference type="GO" id="GO:0016787">
    <property type="term" value="F:hydrolase activity"/>
    <property type="evidence" value="ECO:0007669"/>
    <property type="project" value="UniProtKB-KW"/>
</dbReference>
<comment type="caution">
    <text evidence="5">The sequence shown here is derived from an EMBL/GenBank/DDBJ whole genome shotgun (WGS) entry which is preliminary data.</text>
</comment>
<proteinExistence type="predicted"/>
<evidence type="ECO:0000256" key="3">
    <source>
        <dbReference type="ARBA" id="ARBA00022801"/>
    </source>
</evidence>
<dbReference type="InterPro" id="IPR035437">
    <property type="entry name" value="SNase_OB-fold_sf"/>
</dbReference>
<dbReference type="Pfam" id="PF00565">
    <property type="entry name" value="SNase"/>
    <property type="match status" value="1"/>
</dbReference>
<organism evidence="5 6">
    <name type="scientific">Candidatus Roizmanbacteria bacterium CG09_land_8_20_14_0_10_41_9</name>
    <dbReference type="NCBI Taxonomy" id="1974850"/>
    <lineage>
        <taxon>Bacteria</taxon>
        <taxon>Candidatus Roizmaniibacteriota</taxon>
    </lineage>
</organism>
<keyword evidence="3" id="KW-0378">Hydrolase</keyword>
<evidence type="ECO:0000313" key="5">
    <source>
        <dbReference type="EMBL" id="PIS16126.1"/>
    </source>
</evidence>
<gene>
    <name evidence="5" type="ORF">COT62_00040</name>
</gene>
<sequence>MRKTSLVAIMFSIGILIGYFLQTPCKVCAPCPKTSPLTATSEAQLVRVTRVIDGDTIELENGQKVRYIGIDTPELNNSRQSKDCFAQQAKEKNQELVEGKLIELKKDVSETDKYGRLLRYVFLSAGSATNEALFINAYLVQEGYAYATTFPPDVAYSELFLQLQKTAREEMKGMWKACP</sequence>
<evidence type="ECO:0000313" key="6">
    <source>
        <dbReference type="Proteomes" id="UP000231198"/>
    </source>
</evidence>
<keyword evidence="1" id="KW-0540">Nuclease</keyword>
<feature type="domain" description="TNase-like" evidence="4">
    <location>
        <begin position="42"/>
        <end position="177"/>
    </location>
</feature>
<dbReference type="SUPFAM" id="SSF50199">
    <property type="entry name" value="Staphylococcal nuclease"/>
    <property type="match status" value="1"/>
</dbReference>
<dbReference type="GO" id="GO:0004519">
    <property type="term" value="F:endonuclease activity"/>
    <property type="evidence" value="ECO:0007669"/>
    <property type="project" value="UniProtKB-KW"/>
</dbReference>
<accession>A0A2H0WTZ4</accession>
<name>A0A2H0WTZ4_9BACT</name>
<dbReference type="SMART" id="SM00318">
    <property type="entry name" value="SNc"/>
    <property type="match status" value="1"/>
</dbReference>
<dbReference type="PANTHER" id="PTHR12302:SF3">
    <property type="entry name" value="SERINE_THREONINE-PROTEIN KINASE 31"/>
    <property type="match status" value="1"/>
</dbReference>